<protein>
    <submittedName>
        <fullName evidence="3">Uncharacterized protein</fullName>
    </submittedName>
</protein>
<dbReference type="InParanoid" id="A0A2T3ALU5"/>
<name>A0A2T3ALU5_9PEZI</name>
<keyword evidence="2" id="KW-1133">Transmembrane helix</keyword>
<keyword evidence="2" id="KW-0812">Transmembrane</keyword>
<sequence>MLCQSSKESGWFGEREDRGAKREDETMRKEYDDAGWAWYAITGGALPVLTVHLSRYCKAHVRWPQHAQPLWHQLPSLIQSHEMPDQQSCSAGVDWPSWAVRCILRGLVAICKWAISYRGCLVDWAASSSASWALRQPDGQWGCLPNCAVQQCL</sequence>
<evidence type="ECO:0000313" key="3">
    <source>
        <dbReference type="EMBL" id="PSS03370.1"/>
    </source>
</evidence>
<evidence type="ECO:0000256" key="2">
    <source>
        <dbReference type="SAM" id="Phobius"/>
    </source>
</evidence>
<feature type="transmembrane region" description="Helical" evidence="2">
    <location>
        <begin position="36"/>
        <end position="53"/>
    </location>
</feature>
<feature type="region of interest" description="Disordered" evidence="1">
    <location>
        <begin position="1"/>
        <end position="26"/>
    </location>
</feature>
<dbReference type="EMBL" id="KZ678375">
    <property type="protein sequence ID" value="PSS03370.1"/>
    <property type="molecule type" value="Genomic_DNA"/>
</dbReference>
<evidence type="ECO:0000313" key="4">
    <source>
        <dbReference type="Proteomes" id="UP000241462"/>
    </source>
</evidence>
<accession>A0A2T3ALU5</accession>
<dbReference type="AlphaFoldDB" id="A0A2T3ALU5"/>
<keyword evidence="4" id="KW-1185">Reference proteome</keyword>
<keyword evidence="2" id="KW-0472">Membrane</keyword>
<gene>
    <name evidence="3" type="ORF">BD289DRAFT_192285</name>
</gene>
<proteinExistence type="predicted"/>
<dbReference type="Proteomes" id="UP000241462">
    <property type="component" value="Unassembled WGS sequence"/>
</dbReference>
<reference evidence="3 4" key="1">
    <citation type="journal article" date="2018" name="Mycol. Prog.">
        <title>Coniella lustricola, a new species from submerged detritus.</title>
        <authorList>
            <person name="Raudabaugh D.B."/>
            <person name="Iturriaga T."/>
            <person name="Carver A."/>
            <person name="Mondo S."/>
            <person name="Pangilinan J."/>
            <person name="Lipzen A."/>
            <person name="He G."/>
            <person name="Amirebrahimi M."/>
            <person name="Grigoriev I.V."/>
            <person name="Miller A.N."/>
        </authorList>
    </citation>
    <scope>NUCLEOTIDE SEQUENCE [LARGE SCALE GENOMIC DNA]</scope>
    <source>
        <strain evidence="3 4">B22-T-1</strain>
    </source>
</reference>
<evidence type="ECO:0000256" key="1">
    <source>
        <dbReference type="SAM" id="MobiDB-lite"/>
    </source>
</evidence>
<feature type="compositionally biased region" description="Basic and acidic residues" evidence="1">
    <location>
        <begin position="13"/>
        <end position="26"/>
    </location>
</feature>
<organism evidence="3 4">
    <name type="scientific">Coniella lustricola</name>
    <dbReference type="NCBI Taxonomy" id="2025994"/>
    <lineage>
        <taxon>Eukaryota</taxon>
        <taxon>Fungi</taxon>
        <taxon>Dikarya</taxon>
        <taxon>Ascomycota</taxon>
        <taxon>Pezizomycotina</taxon>
        <taxon>Sordariomycetes</taxon>
        <taxon>Sordariomycetidae</taxon>
        <taxon>Diaporthales</taxon>
        <taxon>Schizoparmaceae</taxon>
        <taxon>Coniella</taxon>
    </lineage>
</organism>